<keyword evidence="1" id="KW-0472">Membrane</keyword>
<reference evidence="3" key="3">
    <citation type="submission" date="2022-06" db="UniProtKB">
        <authorList>
            <consortium name="EnsemblMetazoa"/>
        </authorList>
    </citation>
    <scope>IDENTIFICATION</scope>
</reference>
<dbReference type="EnsemblMetazoa" id="SSS_2194s_mrna">
    <property type="protein sequence ID" value="KAF7494116.1"/>
    <property type="gene ID" value="SSS_2194"/>
</dbReference>
<feature type="transmembrane region" description="Helical" evidence="1">
    <location>
        <begin position="199"/>
        <end position="232"/>
    </location>
</feature>
<feature type="transmembrane region" description="Helical" evidence="1">
    <location>
        <begin position="51"/>
        <end position="74"/>
    </location>
</feature>
<feature type="transmembrane region" description="Helical" evidence="1">
    <location>
        <begin position="152"/>
        <end position="179"/>
    </location>
</feature>
<feature type="transmembrane region" description="Helical" evidence="1">
    <location>
        <begin position="289"/>
        <end position="309"/>
    </location>
</feature>
<evidence type="ECO:0000313" key="4">
    <source>
        <dbReference type="Proteomes" id="UP000070412"/>
    </source>
</evidence>
<dbReference type="OrthoDB" id="10447745at2759"/>
<evidence type="ECO:0008006" key="5">
    <source>
        <dbReference type="Google" id="ProtNLM"/>
    </source>
</evidence>
<evidence type="ECO:0000256" key="1">
    <source>
        <dbReference type="SAM" id="Phobius"/>
    </source>
</evidence>
<reference evidence="2" key="2">
    <citation type="submission" date="2020-01" db="EMBL/GenBank/DDBJ databases">
        <authorList>
            <person name="Korhonen P.K.K."/>
            <person name="Guangxu M.G."/>
            <person name="Wang T.W."/>
            <person name="Stroehlein A.J.S."/>
            <person name="Young N.D."/>
            <person name="Ang C.-S.A."/>
            <person name="Fernando D.W.F."/>
            <person name="Lu H.L."/>
            <person name="Taylor S.T."/>
            <person name="Ehtesham M.E.M."/>
            <person name="Najaraj S.H.N."/>
            <person name="Harsha G.H.G."/>
            <person name="Madugundu A.M."/>
            <person name="Renuse S.R."/>
            <person name="Holt D.H."/>
            <person name="Pandey A.P."/>
            <person name="Papenfuss A.P."/>
            <person name="Gasser R.B.G."/>
            <person name="Fischer K.F."/>
        </authorList>
    </citation>
    <scope>NUCLEOTIDE SEQUENCE</scope>
    <source>
        <strain evidence="2">SSS_KF_BRIS2020</strain>
    </source>
</reference>
<dbReference type="AlphaFoldDB" id="A0A834VEQ2"/>
<sequence length="448" mass="53478">MNLFDLRPYRIENFQDVYHYCLKFSTHFLFRWDFSMDDYLRDELRYSRSDLIETMLCCIRAWASITLILVLLLWPDCEWILTKEIIAKIVPLEGYELLYFYALVMLLYIEVTWLTKFVSIHRRTLQSPAFIEKLFNDHLYCRSDRKRLLRKFVYGGYLSGSIYRSFALYSILWSTYVLFKIIHQYQSGEIKKLYRIVNSVIIGGLTVVHFIFVAGLCFTVLFCFAFTCYLLVFKFCQLKDELCVKVSEFFASNTYHIVTDDIEFYHQKFRSKYSEIFNQISSFNSDYRIFFLMTEMSSQLTTIVLVLFYSEQDRMTIYSYAVIGTLASIFLLTTVIYWKISYFDSYNLIIFNMMSSWSARLWSRISQQNLTGSIRIFKRKYRLFDRMPTTKSMKIHHFNQSIPSNQIGFTCGTLFYIDKSCYADLLLTNISFIMLFYKIVILNIAPIN</sequence>
<feature type="transmembrane region" description="Helical" evidence="1">
    <location>
        <begin position="425"/>
        <end position="445"/>
    </location>
</feature>
<organism evidence="2">
    <name type="scientific">Sarcoptes scabiei</name>
    <name type="common">Itch mite</name>
    <name type="synonym">Acarus scabiei</name>
    <dbReference type="NCBI Taxonomy" id="52283"/>
    <lineage>
        <taxon>Eukaryota</taxon>
        <taxon>Metazoa</taxon>
        <taxon>Ecdysozoa</taxon>
        <taxon>Arthropoda</taxon>
        <taxon>Chelicerata</taxon>
        <taxon>Arachnida</taxon>
        <taxon>Acari</taxon>
        <taxon>Acariformes</taxon>
        <taxon>Sarcoptiformes</taxon>
        <taxon>Astigmata</taxon>
        <taxon>Psoroptidia</taxon>
        <taxon>Sarcoptoidea</taxon>
        <taxon>Sarcoptidae</taxon>
        <taxon>Sarcoptinae</taxon>
        <taxon>Sarcoptes</taxon>
    </lineage>
</organism>
<gene>
    <name evidence="2" type="ORF">SSS_2194</name>
</gene>
<feature type="transmembrane region" description="Helical" evidence="1">
    <location>
        <begin position="98"/>
        <end position="118"/>
    </location>
</feature>
<protein>
    <recommendedName>
        <fullName evidence="5">Gustatory receptor</fullName>
    </recommendedName>
</protein>
<accession>A0A834VEQ2</accession>
<dbReference type="EMBL" id="WVUK01000054">
    <property type="protein sequence ID" value="KAF7494116.1"/>
    <property type="molecule type" value="Genomic_DNA"/>
</dbReference>
<keyword evidence="4" id="KW-1185">Reference proteome</keyword>
<evidence type="ECO:0000313" key="3">
    <source>
        <dbReference type="EnsemblMetazoa" id="KAF7494116.1"/>
    </source>
</evidence>
<dbReference type="Proteomes" id="UP000070412">
    <property type="component" value="Unassembled WGS sequence"/>
</dbReference>
<feature type="transmembrane region" description="Helical" evidence="1">
    <location>
        <begin position="315"/>
        <end position="338"/>
    </location>
</feature>
<keyword evidence="1" id="KW-1133">Transmembrane helix</keyword>
<name>A0A834VEQ2_SARSC</name>
<reference evidence="4" key="1">
    <citation type="journal article" date="2020" name="PLoS Negl. Trop. Dis.">
        <title>High-quality nuclear genome for Sarcoptes scabiei-A critical resource for a neglected parasite.</title>
        <authorList>
            <person name="Korhonen P.K."/>
            <person name="Gasser R.B."/>
            <person name="Ma G."/>
            <person name="Wang T."/>
            <person name="Stroehlein A.J."/>
            <person name="Young N.D."/>
            <person name="Ang C.S."/>
            <person name="Fernando D.D."/>
            <person name="Lu H.C."/>
            <person name="Taylor S."/>
            <person name="Reynolds S.L."/>
            <person name="Mofiz E."/>
            <person name="Najaraj S.H."/>
            <person name="Gowda H."/>
            <person name="Madugundu A."/>
            <person name="Renuse S."/>
            <person name="Holt D."/>
            <person name="Pandey A."/>
            <person name="Papenfuss A.T."/>
            <person name="Fischer K."/>
        </authorList>
    </citation>
    <scope>NUCLEOTIDE SEQUENCE [LARGE SCALE GENOMIC DNA]</scope>
</reference>
<evidence type="ECO:0000313" key="2">
    <source>
        <dbReference type="EMBL" id="KAF7494116.1"/>
    </source>
</evidence>
<keyword evidence="1" id="KW-0812">Transmembrane</keyword>
<proteinExistence type="predicted"/>